<organism evidence="5 6">
    <name type="scientific">Halalkalicoccus paucihalophilus</name>
    <dbReference type="NCBI Taxonomy" id="1008153"/>
    <lineage>
        <taxon>Archaea</taxon>
        <taxon>Methanobacteriati</taxon>
        <taxon>Methanobacteriota</taxon>
        <taxon>Stenosarchaea group</taxon>
        <taxon>Halobacteria</taxon>
        <taxon>Halobacteriales</taxon>
        <taxon>Halococcaceae</taxon>
        <taxon>Halalkalicoccus</taxon>
    </lineage>
</organism>
<name>A0A151A9U3_9EURY</name>
<gene>
    <name evidence="5" type="ORF">HAPAU_33880</name>
</gene>
<dbReference type="AlphaFoldDB" id="A0A151A9U3"/>
<evidence type="ECO:0000259" key="4">
    <source>
        <dbReference type="Pfam" id="PF15915"/>
    </source>
</evidence>
<dbReference type="PANTHER" id="PTHR34236:SF1">
    <property type="entry name" value="DIMETHYL SULFOXIDE REDUCTASE TRANSCRIPTIONAL ACTIVATOR"/>
    <property type="match status" value="1"/>
</dbReference>
<dbReference type="Pfam" id="PF15915">
    <property type="entry name" value="BAT"/>
    <property type="match status" value="1"/>
</dbReference>
<dbReference type="PANTHER" id="PTHR34236">
    <property type="entry name" value="DIMETHYL SULFOXIDE REDUCTASE TRANSCRIPTIONAL ACTIVATOR"/>
    <property type="match status" value="1"/>
</dbReference>
<protein>
    <submittedName>
        <fullName evidence="5">HTH DNA binding domain protein</fullName>
    </submittedName>
</protein>
<evidence type="ECO:0000259" key="3">
    <source>
        <dbReference type="Pfam" id="PF04967"/>
    </source>
</evidence>
<accession>A0A151A9U3</accession>
<dbReference type="Pfam" id="PF04967">
    <property type="entry name" value="HTH_10"/>
    <property type="match status" value="1"/>
</dbReference>
<reference evidence="5 6" key="1">
    <citation type="submission" date="2016-02" db="EMBL/GenBank/DDBJ databases">
        <title>Genome sequence of Halalkalicoccus paucihalophilus DSM 24557.</title>
        <authorList>
            <person name="Poehlein A."/>
            <person name="Daniel R."/>
        </authorList>
    </citation>
    <scope>NUCLEOTIDE SEQUENCE [LARGE SCALE GENOMIC DNA]</scope>
    <source>
        <strain evidence="5 6">DSM 24557</strain>
    </source>
</reference>
<keyword evidence="6" id="KW-1185">Reference proteome</keyword>
<dbReference type="Proteomes" id="UP000075321">
    <property type="component" value="Unassembled WGS sequence"/>
</dbReference>
<keyword evidence="1" id="KW-0805">Transcription regulation</keyword>
<evidence type="ECO:0000313" key="5">
    <source>
        <dbReference type="EMBL" id="KYH24405.1"/>
    </source>
</evidence>
<dbReference type="PATRIC" id="fig|1008153.3.peg.3565"/>
<proteinExistence type="predicted"/>
<comment type="caution">
    <text evidence="5">The sequence shown here is derived from an EMBL/GenBank/DDBJ whole genome shotgun (WGS) entry which is preliminary data.</text>
</comment>
<dbReference type="InterPro" id="IPR007050">
    <property type="entry name" value="HTH_bacterioopsin"/>
</dbReference>
<keyword evidence="2" id="KW-0804">Transcription</keyword>
<dbReference type="RefSeq" id="WP_066384881.1">
    <property type="nucleotide sequence ID" value="NZ_LTAZ01000013.1"/>
</dbReference>
<evidence type="ECO:0000256" key="2">
    <source>
        <dbReference type="ARBA" id="ARBA00023163"/>
    </source>
</evidence>
<dbReference type="InterPro" id="IPR031803">
    <property type="entry name" value="BAT_GAF/HTH-assoc"/>
</dbReference>
<sequence>MAAIIEFKLSTKDFALEHTLRTLPGIQIEIERVVADDPSRITPYVWVRADDFDALEAAFEDDPTLEAMTQLSEADNERSYQMVWTGSVDFIIQLLTDHQGTIITATGSDEGWDLRVLFPDRKSLSQAHDSAQEAGLRFNVQSVYSSDDTRHIKHGLTDKQRDTMIAAFEAGYFNVPRSISLSEFSEQQELSHQAISEQLRRATAHLVESTLISGRDVNEE</sequence>
<feature type="domain" description="Bacterioopsin transcriptional activator GAF and HTH associated" evidence="4">
    <location>
        <begin position="5"/>
        <end position="139"/>
    </location>
</feature>
<evidence type="ECO:0000256" key="1">
    <source>
        <dbReference type="ARBA" id="ARBA00023015"/>
    </source>
</evidence>
<dbReference type="OrthoDB" id="156233at2157"/>
<dbReference type="EMBL" id="LTAZ01000013">
    <property type="protein sequence ID" value="KYH24405.1"/>
    <property type="molecule type" value="Genomic_DNA"/>
</dbReference>
<feature type="domain" description="HTH bat-type" evidence="3">
    <location>
        <begin position="156"/>
        <end position="207"/>
    </location>
</feature>
<evidence type="ECO:0000313" key="6">
    <source>
        <dbReference type="Proteomes" id="UP000075321"/>
    </source>
</evidence>